<keyword evidence="6" id="KW-1133">Transmembrane helix</keyword>
<dbReference type="EMBL" id="MG458326">
    <property type="protein sequence ID" value="AYE40085.1"/>
    <property type="molecule type" value="Genomic_DNA"/>
</dbReference>
<dbReference type="InterPro" id="IPR035973">
    <property type="entry name" value="Cyt_c_oxidase_su3-like_sf"/>
</dbReference>
<dbReference type="GO" id="GO:0019646">
    <property type="term" value="P:aerobic electron transport chain"/>
    <property type="evidence" value="ECO:0007669"/>
    <property type="project" value="InterPro"/>
</dbReference>
<accession>A0A386PY35</accession>
<dbReference type="Pfam" id="PF00510">
    <property type="entry name" value="COX3"/>
    <property type="match status" value="1"/>
</dbReference>
<dbReference type="PANTHER" id="PTHR11403">
    <property type="entry name" value="CYTOCHROME C OXIDASE SUBUNIT III"/>
    <property type="match status" value="1"/>
</dbReference>
<evidence type="ECO:0000256" key="2">
    <source>
        <dbReference type="ARBA" id="ARBA00010581"/>
    </source>
</evidence>
<dbReference type="PANTHER" id="PTHR11403:SF7">
    <property type="entry name" value="CYTOCHROME C OXIDASE SUBUNIT 3"/>
    <property type="match status" value="1"/>
</dbReference>
<dbReference type="PROSITE" id="PS51257">
    <property type="entry name" value="PROKAR_LIPOPROTEIN"/>
    <property type="match status" value="1"/>
</dbReference>
<evidence type="ECO:0000256" key="1">
    <source>
        <dbReference type="ARBA" id="ARBA00004141"/>
    </source>
</evidence>
<feature type="domain" description="Heme-copper oxidase subunit III family profile" evidence="9">
    <location>
        <begin position="1"/>
        <end position="253"/>
    </location>
</feature>
<name>A0A386PY35_9PLAT</name>
<evidence type="ECO:0000256" key="7">
    <source>
        <dbReference type="ARBA" id="ARBA00023136"/>
    </source>
</evidence>
<dbReference type="InterPro" id="IPR000298">
    <property type="entry name" value="Cyt_c_oxidase-like_su3"/>
</dbReference>
<geneLocation type="mitochondrion" evidence="10"/>
<protein>
    <recommendedName>
        <fullName evidence="3 8">Cytochrome c oxidase subunit 3</fullName>
    </recommendedName>
</protein>
<keyword evidence="7" id="KW-0472">Membrane</keyword>
<dbReference type="GO" id="GO:0004129">
    <property type="term" value="F:cytochrome-c oxidase activity"/>
    <property type="evidence" value="ECO:0007669"/>
    <property type="project" value="InterPro"/>
</dbReference>
<evidence type="ECO:0000256" key="4">
    <source>
        <dbReference type="ARBA" id="ARBA00022692"/>
    </source>
</evidence>
<gene>
    <name evidence="10" type="primary">cox3</name>
</gene>
<evidence type="ECO:0000256" key="5">
    <source>
        <dbReference type="ARBA" id="ARBA00022967"/>
    </source>
</evidence>
<dbReference type="PROSITE" id="PS50253">
    <property type="entry name" value="COX3"/>
    <property type="match status" value="1"/>
</dbReference>
<keyword evidence="4 8" id="KW-0812">Transmembrane</keyword>
<sequence>MRLSFFSIFVSLLLCLVILFIGCLCKLWLLQLWVCFFIGLLVFLATKDSGSWCDMLYHKSKKWIRWFILGEFIFFLSLMVPAFYLKGDLSENPLSSAFGIPLLNLFLLVLSSFCMSQFEHVIGYVDSMFSYSFSISETWKLYVDEMIIYLGSALFLSWVFLCLQAWEFNTCPASVSDSAWYSCCLVLVSFHGLHVVIGQALMVHCYFQIVHNKLTVSLEMWEYRSRFVLFCCYYWHFVDVVWFFVYFFVSFCV</sequence>
<dbReference type="Gene3D" id="1.20.120.80">
    <property type="entry name" value="Cytochrome c oxidase, subunit III, four-helix bundle"/>
    <property type="match status" value="1"/>
</dbReference>
<dbReference type="AlphaFoldDB" id="A0A386PY35"/>
<evidence type="ECO:0000259" key="9">
    <source>
        <dbReference type="PROSITE" id="PS50253"/>
    </source>
</evidence>
<organism evidence="10">
    <name type="scientific">Sindiplozoon sp. DZ-2018</name>
    <dbReference type="NCBI Taxonomy" id="2340795"/>
    <lineage>
        <taxon>Eukaryota</taxon>
        <taxon>Metazoa</taxon>
        <taxon>Spiralia</taxon>
        <taxon>Lophotrochozoa</taxon>
        <taxon>Platyhelminthes</taxon>
        <taxon>Monogenea</taxon>
        <taxon>Polyopisthocotylea</taxon>
        <taxon>Mazocraeidea</taxon>
        <taxon>Diplozoidae</taxon>
        <taxon>Sindiplozoon</taxon>
    </lineage>
</organism>
<evidence type="ECO:0000256" key="3">
    <source>
        <dbReference type="ARBA" id="ARBA00015944"/>
    </source>
</evidence>
<keyword evidence="5" id="KW-1278">Translocase</keyword>
<evidence type="ECO:0000313" key="10">
    <source>
        <dbReference type="EMBL" id="AYE40085.1"/>
    </source>
</evidence>
<reference evidence="10" key="1">
    <citation type="journal article" date="2018" name="BMC Evol. Biol.">
        <title>Three new Diplozoidae mitogenomes expose unusual compositional biases within the Monogenea class: implications for phylogenetic studies.</title>
        <authorList>
            <person name="Zhang D."/>
            <person name="Zou H."/>
            <person name="Wu S.G."/>
            <person name="Li M."/>
            <person name="Jakovlic I."/>
            <person name="Zhang J."/>
            <person name="Chen R."/>
            <person name="Li W.X."/>
            <person name="Wang G.T."/>
        </authorList>
    </citation>
    <scope>NUCLEOTIDE SEQUENCE</scope>
</reference>
<dbReference type="InterPro" id="IPR013833">
    <property type="entry name" value="Cyt_c_oxidase_su3_a-hlx"/>
</dbReference>
<comment type="function">
    <text evidence="8">Component of the cytochrome c oxidase, the last enzyme in the mitochondrial electron transport chain which drives oxidative phosphorylation. The respiratory chain contains 3 multisubunit complexes succinate dehydrogenase (complex II, CII), ubiquinol-cytochrome c oxidoreductase (cytochrome b-c1 complex, complex III, CIII) and cytochrome c oxidase (complex IV, CIV), that cooperate to transfer electrons derived from NADH and succinate to molecular oxygen, creating an electrochemical gradient over the inner membrane that drives transmembrane transport and the ATP synthase. Cytochrome c oxidase is the component of the respiratory chain that catalyzes the reduction of oxygen to water. Electrons originating from reduced cytochrome c in the intermembrane space (IMS) are transferred via the dinuclear copper A center (CU(A)) of subunit 2 and heme A of subunit 1 to the active site in subunit 1, a binuclear center (BNC) formed by heme A3 and copper B (CU(B)). The BNC reduces molecular oxygen to 2 water molecules using 4 electrons from cytochrome c in the IMS and 4 protons from the mitochondrial matrix.</text>
</comment>
<dbReference type="SUPFAM" id="SSF81452">
    <property type="entry name" value="Cytochrome c oxidase subunit III-like"/>
    <property type="match status" value="1"/>
</dbReference>
<proteinExistence type="inferred from homology"/>
<comment type="subcellular location">
    <subcellularLocation>
        <location evidence="1">Membrane</location>
        <topology evidence="1">Multi-pass membrane protein</topology>
    </subcellularLocation>
</comment>
<keyword evidence="8 10" id="KW-0496">Mitochondrion</keyword>
<comment type="similarity">
    <text evidence="2 8">Belongs to the cytochrome c oxidase subunit 3 family.</text>
</comment>
<dbReference type="GO" id="GO:0016020">
    <property type="term" value="C:membrane"/>
    <property type="evidence" value="ECO:0007669"/>
    <property type="project" value="UniProtKB-SubCell"/>
</dbReference>
<evidence type="ECO:0000256" key="8">
    <source>
        <dbReference type="RuleBase" id="RU003375"/>
    </source>
</evidence>
<evidence type="ECO:0000256" key="6">
    <source>
        <dbReference type="ARBA" id="ARBA00022989"/>
    </source>
</evidence>
<dbReference type="InterPro" id="IPR024791">
    <property type="entry name" value="Cyt_c/ubiquinol_Oxase_su3"/>
</dbReference>